<protein>
    <submittedName>
        <fullName evidence="1">Uncharacterized protein</fullName>
    </submittedName>
</protein>
<proteinExistence type="predicted"/>
<sequence>MNTKADTPKTDEKKIKVIVAGPDKGRWRLGTKFGPEGTPIEVTKAELDVIKADPLLRILS</sequence>
<evidence type="ECO:0000313" key="1">
    <source>
        <dbReference type="EMBL" id="MBK1868260.1"/>
    </source>
</evidence>
<reference evidence="1" key="1">
    <citation type="submission" date="2021-01" db="EMBL/GenBank/DDBJ databases">
        <authorList>
            <person name="Sun Q."/>
        </authorList>
    </citation>
    <scope>NUCLEOTIDE SEQUENCE</scope>
    <source>
        <strain evidence="1">YIM B02566</strain>
    </source>
</reference>
<name>A0ACC5R6L7_9HYPH</name>
<evidence type="ECO:0000313" key="2">
    <source>
        <dbReference type="Proteomes" id="UP000616151"/>
    </source>
</evidence>
<accession>A0ACC5R6L7</accession>
<gene>
    <name evidence="1" type="ORF">JHL16_18045</name>
</gene>
<keyword evidence="2" id="KW-1185">Reference proteome</keyword>
<organism evidence="1 2">
    <name type="scientific">Taklimakanibacter albus</name>
    <dbReference type="NCBI Taxonomy" id="2800327"/>
    <lineage>
        <taxon>Bacteria</taxon>
        <taxon>Pseudomonadati</taxon>
        <taxon>Pseudomonadota</taxon>
        <taxon>Alphaproteobacteria</taxon>
        <taxon>Hyphomicrobiales</taxon>
        <taxon>Aestuariivirgaceae</taxon>
        <taxon>Taklimakanibacter</taxon>
    </lineage>
</organism>
<dbReference type="Proteomes" id="UP000616151">
    <property type="component" value="Unassembled WGS sequence"/>
</dbReference>
<dbReference type="EMBL" id="JAENHL010000007">
    <property type="protein sequence ID" value="MBK1868260.1"/>
    <property type="molecule type" value="Genomic_DNA"/>
</dbReference>
<comment type="caution">
    <text evidence="1">The sequence shown here is derived from an EMBL/GenBank/DDBJ whole genome shotgun (WGS) entry which is preliminary data.</text>
</comment>